<gene>
    <name evidence="1" type="ORF">OCBIM_22021024mg</name>
</gene>
<organism evidence="1">
    <name type="scientific">Octopus bimaculoides</name>
    <name type="common">California two-spotted octopus</name>
    <dbReference type="NCBI Taxonomy" id="37653"/>
    <lineage>
        <taxon>Eukaryota</taxon>
        <taxon>Metazoa</taxon>
        <taxon>Spiralia</taxon>
        <taxon>Lophotrochozoa</taxon>
        <taxon>Mollusca</taxon>
        <taxon>Cephalopoda</taxon>
        <taxon>Coleoidea</taxon>
        <taxon>Octopodiformes</taxon>
        <taxon>Octopoda</taxon>
        <taxon>Incirrata</taxon>
        <taxon>Octopodidae</taxon>
        <taxon>Octopus</taxon>
    </lineage>
</organism>
<dbReference type="AlphaFoldDB" id="A0A0L8H6R1"/>
<sequence>MMMMMMAPPLLFFIVLFVLFFLLRQSMLPNLDYLPFVVTQNKPNQTRKRKYTQTTNLFAPSP</sequence>
<name>A0A0L8H6R1_OCTBM</name>
<accession>A0A0L8H6R1</accession>
<evidence type="ECO:0000313" key="1">
    <source>
        <dbReference type="EMBL" id="KOF84976.1"/>
    </source>
</evidence>
<proteinExistence type="predicted"/>
<reference evidence="1" key="1">
    <citation type="submission" date="2015-07" db="EMBL/GenBank/DDBJ databases">
        <title>MeaNS - Measles Nucleotide Surveillance Program.</title>
        <authorList>
            <person name="Tran T."/>
            <person name="Druce J."/>
        </authorList>
    </citation>
    <scope>NUCLEOTIDE SEQUENCE</scope>
    <source>
        <strain evidence="1">UCB-OBI-ISO-001</strain>
        <tissue evidence="1">Gonad</tissue>
    </source>
</reference>
<dbReference type="EMBL" id="KQ418994">
    <property type="protein sequence ID" value="KOF84976.1"/>
    <property type="molecule type" value="Genomic_DNA"/>
</dbReference>
<protein>
    <submittedName>
        <fullName evidence="1">Uncharacterized protein</fullName>
    </submittedName>
</protein>